<dbReference type="Gene3D" id="1.50.10.20">
    <property type="match status" value="1"/>
</dbReference>
<accession>A0A6J4NNA0</accession>
<evidence type="ECO:0000313" key="2">
    <source>
        <dbReference type="EMBL" id="CAA9392665.1"/>
    </source>
</evidence>
<gene>
    <name evidence="2" type="ORF">AVDCRST_MAG64-1264</name>
</gene>
<dbReference type="InterPro" id="IPR008930">
    <property type="entry name" value="Terpenoid_cyclase/PrenylTrfase"/>
</dbReference>
<dbReference type="EMBL" id="CADCUQ010000289">
    <property type="protein sequence ID" value="CAA9392665.1"/>
    <property type="molecule type" value="Genomic_DNA"/>
</dbReference>
<evidence type="ECO:0000256" key="1">
    <source>
        <dbReference type="SAM" id="MobiDB-lite"/>
    </source>
</evidence>
<sequence>MTATLAPAQVRSGALPGERKPGEALERVDEMIHWIEGQSMPRGGWHSEPRFGLNRGLRFDWWLKRYVPDADVSTTALVGVTLLRTRDRLGRTPYNEALADAVEYVAAAVDASPGSALDLDAHHTPISARVGSYIDTALALLLLAEATEPRTSTNGGPMGPRIEKLIKKFELNQKPQGYWGDGAYNSPLLGHALAVWALEAASRKGHKVDPGVLALAGRWALSKEAQRADAAAAGKWQTKGRGLVPEWLERIGADDEDPINHGMYTAVARLSVLAQADRSNRQMEARLLLAFRSADGPARRAEAARALKAIRTTRATLGAAQQTIAESLTPERGAAPLTFAAEDFVACLLIADSLPPATAGRWFPATVKTLMRWQDMDSGLKTDIHTLCRVEPPGLCECEKYVQAQMTSAKRGLGAMREEAVRGVEGKAREPAIERQFCPDHKSFCSRDRVFCTAAAVAAILADTPYKAAILPERAPPSAQRR</sequence>
<dbReference type="AlphaFoldDB" id="A0A6J4NNA0"/>
<dbReference type="SUPFAM" id="SSF48239">
    <property type="entry name" value="Terpenoid cyclases/Protein prenyltransferases"/>
    <property type="match status" value="1"/>
</dbReference>
<evidence type="ECO:0008006" key="3">
    <source>
        <dbReference type="Google" id="ProtNLM"/>
    </source>
</evidence>
<proteinExistence type="predicted"/>
<reference evidence="2" key="1">
    <citation type="submission" date="2020-02" db="EMBL/GenBank/DDBJ databases">
        <authorList>
            <person name="Meier V. D."/>
        </authorList>
    </citation>
    <scope>NUCLEOTIDE SEQUENCE</scope>
    <source>
        <strain evidence="2">AVDCRST_MAG64</strain>
    </source>
</reference>
<feature type="region of interest" description="Disordered" evidence="1">
    <location>
        <begin position="1"/>
        <end position="22"/>
    </location>
</feature>
<name>A0A6J4NNA0_9BACT</name>
<organism evidence="2">
    <name type="scientific">uncultured Phycisphaerae bacterium</name>
    <dbReference type="NCBI Taxonomy" id="904963"/>
    <lineage>
        <taxon>Bacteria</taxon>
        <taxon>Pseudomonadati</taxon>
        <taxon>Planctomycetota</taxon>
        <taxon>Phycisphaerae</taxon>
        <taxon>environmental samples</taxon>
    </lineage>
</organism>
<protein>
    <recommendedName>
        <fullName evidence="3">Squalene cyclase C-terminal domain-containing protein</fullName>
    </recommendedName>
</protein>